<keyword evidence="1" id="KW-0472">Membrane</keyword>
<feature type="transmembrane region" description="Helical" evidence="1">
    <location>
        <begin position="84"/>
        <end position="106"/>
    </location>
</feature>
<sequence length="380" mass="43319">MVAQRIIPLDRARTFVTFLVVLYHSVINYTHFGIGGDRMRWLGFDLIVLFEDSFFMACMFFISGLFVSDSLARRGSANFLSNRGWRLGIPYLGSIFVLMPIAYFRYQFPDAADINFFHFWWRTLTTGPWPPGPAWFLWVLLTLDAIAALLWAVVPRAIEALGRRIDTLRDRPMTAFAAFLVFSIIIYLPLRLEFGDSSWFVPGHYPLIIQTSRILLYAGYFFAGVGIGAAGLRSGPLAEKGEIVKHWMVWFAFALAFYGAILVLVYAHHNWIVDFRSPPLWWHTAYGVSFAMFCASMTLTIPAVFLRFAGSPLRLLDTMQPSAYGIYLLHFIPLIWLQYLVYDPAFPAFVKFAIVFAGTLSTSWGLTVLLRKIPVLARLI</sequence>
<feature type="transmembrane region" description="Helical" evidence="1">
    <location>
        <begin position="348"/>
        <end position="370"/>
    </location>
</feature>
<keyword evidence="1" id="KW-1133">Transmembrane helix</keyword>
<evidence type="ECO:0000259" key="2">
    <source>
        <dbReference type="Pfam" id="PF01757"/>
    </source>
</evidence>
<dbReference type="GO" id="GO:0016747">
    <property type="term" value="F:acyltransferase activity, transferring groups other than amino-acyl groups"/>
    <property type="evidence" value="ECO:0007669"/>
    <property type="project" value="InterPro"/>
</dbReference>
<dbReference type="Pfam" id="PF01757">
    <property type="entry name" value="Acyl_transf_3"/>
    <property type="match status" value="1"/>
</dbReference>
<dbReference type="EMBL" id="LT629750">
    <property type="protein sequence ID" value="SDS60884.1"/>
    <property type="molecule type" value="Genomic_DNA"/>
</dbReference>
<feature type="transmembrane region" description="Helical" evidence="1">
    <location>
        <begin position="54"/>
        <end position="72"/>
    </location>
</feature>
<dbReference type="InterPro" id="IPR050623">
    <property type="entry name" value="Glucan_succinyl_AcylTrfase"/>
</dbReference>
<reference evidence="4" key="1">
    <citation type="submission" date="2016-10" db="EMBL/GenBank/DDBJ databases">
        <authorList>
            <person name="Varghese N."/>
            <person name="Submissions S."/>
        </authorList>
    </citation>
    <scope>NUCLEOTIDE SEQUENCE [LARGE SCALE GENOMIC DNA]</scope>
    <source>
        <strain evidence="4">GAS369</strain>
    </source>
</reference>
<feature type="domain" description="Acyltransferase 3" evidence="2">
    <location>
        <begin position="9"/>
        <end position="367"/>
    </location>
</feature>
<proteinExistence type="predicted"/>
<feature type="transmembrane region" description="Helical" evidence="1">
    <location>
        <begin position="135"/>
        <end position="154"/>
    </location>
</feature>
<keyword evidence="3" id="KW-0012">Acyltransferase</keyword>
<keyword evidence="1" id="KW-0812">Transmembrane</keyword>
<dbReference type="Proteomes" id="UP000243904">
    <property type="component" value="Chromosome I"/>
</dbReference>
<feature type="transmembrane region" description="Helical" evidence="1">
    <location>
        <begin position="287"/>
        <end position="310"/>
    </location>
</feature>
<dbReference type="AlphaFoldDB" id="A0A1H1TL33"/>
<keyword evidence="4" id="KW-1185">Reference proteome</keyword>
<dbReference type="InterPro" id="IPR002656">
    <property type="entry name" value="Acyl_transf_3_dom"/>
</dbReference>
<accession>A0A1H1TL33</accession>
<dbReference type="PANTHER" id="PTHR36927">
    <property type="entry name" value="BLR4337 PROTEIN"/>
    <property type="match status" value="1"/>
</dbReference>
<evidence type="ECO:0000313" key="4">
    <source>
        <dbReference type="Proteomes" id="UP000243904"/>
    </source>
</evidence>
<gene>
    <name evidence="3" type="ORF">SAMN05444158_2591</name>
</gene>
<keyword evidence="3" id="KW-0808">Transferase</keyword>
<evidence type="ECO:0000313" key="3">
    <source>
        <dbReference type="EMBL" id="SDS60884.1"/>
    </source>
</evidence>
<feature type="transmembrane region" description="Helical" evidence="1">
    <location>
        <begin position="322"/>
        <end position="342"/>
    </location>
</feature>
<feature type="transmembrane region" description="Helical" evidence="1">
    <location>
        <begin position="247"/>
        <end position="267"/>
    </location>
</feature>
<feature type="transmembrane region" description="Helical" evidence="1">
    <location>
        <begin position="175"/>
        <end position="194"/>
    </location>
</feature>
<dbReference type="PANTHER" id="PTHR36927:SF4">
    <property type="entry name" value="BLR5718 PROTEIN"/>
    <property type="match status" value="1"/>
</dbReference>
<evidence type="ECO:0000256" key="1">
    <source>
        <dbReference type="SAM" id="Phobius"/>
    </source>
</evidence>
<feature type="transmembrane region" description="Helical" evidence="1">
    <location>
        <begin position="214"/>
        <end position="235"/>
    </location>
</feature>
<protein>
    <submittedName>
        <fullName evidence="3">Acyltransferase family protein</fullName>
    </submittedName>
</protein>
<name>A0A1H1TL33_9BRAD</name>
<feature type="transmembrane region" description="Helical" evidence="1">
    <location>
        <begin position="12"/>
        <end position="34"/>
    </location>
</feature>
<organism evidence="3 4">
    <name type="scientific">Bradyrhizobium canariense</name>
    <dbReference type="NCBI Taxonomy" id="255045"/>
    <lineage>
        <taxon>Bacteria</taxon>
        <taxon>Pseudomonadati</taxon>
        <taxon>Pseudomonadota</taxon>
        <taxon>Alphaproteobacteria</taxon>
        <taxon>Hyphomicrobiales</taxon>
        <taxon>Nitrobacteraceae</taxon>
        <taxon>Bradyrhizobium</taxon>
    </lineage>
</organism>